<evidence type="ECO:0000313" key="2">
    <source>
        <dbReference type="Proteomes" id="UP000294530"/>
    </source>
</evidence>
<dbReference type="GeneID" id="94353498"/>
<accession>A0A976FQR3</accession>
<evidence type="ECO:0000313" key="1">
    <source>
        <dbReference type="EMBL" id="TDH71121.1"/>
    </source>
</evidence>
<dbReference type="KEGG" id="blac:94353498"/>
<comment type="caution">
    <text evidence="1">The sequence shown here is derived from an EMBL/GenBank/DDBJ whole genome shotgun (WGS) entry which is preliminary data.</text>
</comment>
<name>A0A976FQR3_BRELC</name>
<keyword evidence="2" id="KW-1185">Reference proteome</keyword>
<reference evidence="1 2" key="1">
    <citation type="journal article" date="2021" name="Genome Biol.">
        <title>AFLAP: assembly-free linkage analysis pipeline using k-mers from genome sequencing data.</title>
        <authorList>
            <person name="Fletcher K."/>
            <person name="Zhang L."/>
            <person name="Gil J."/>
            <person name="Han R."/>
            <person name="Cavanaugh K."/>
            <person name="Michelmore R."/>
        </authorList>
    </citation>
    <scope>NUCLEOTIDE SEQUENCE [LARGE SCALE GENOMIC DNA]</scope>
    <source>
        <strain evidence="1 2">SF5</strain>
    </source>
</reference>
<dbReference type="Proteomes" id="UP000294530">
    <property type="component" value="Unassembled WGS sequence"/>
</dbReference>
<proteinExistence type="predicted"/>
<dbReference type="AlphaFoldDB" id="A0A976FQR3"/>
<dbReference type="RefSeq" id="XP_067820620.1">
    <property type="nucleotide sequence ID" value="XM_067967827.1"/>
</dbReference>
<gene>
    <name evidence="1" type="ORF">CCR75_009789</name>
</gene>
<dbReference type="EMBL" id="SHOA02000004">
    <property type="protein sequence ID" value="TDH71121.1"/>
    <property type="molecule type" value="Genomic_DNA"/>
</dbReference>
<organism evidence="1 2">
    <name type="scientific">Bremia lactucae</name>
    <name type="common">Lettuce downy mildew</name>
    <dbReference type="NCBI Taxonomy" id="4779"/>
    <lineage>
        <taxon>Eukaryota</taxon>
        <taxon>Sar</taxon>
        <taxon>Stramenopiles</taxon>
        <taxon>Oomycota</taxon>
        <taxon>Peronosporomycetes</taxon>
        <taxon>Peronosporales</taxon>
        <taxon>Peronosporaceae</taxon>
        <taxon>Bremia</taxon>
    </lineage>
</organism>
<sequence length="79" mass="8974">MTVDCDSYAHFEKKVKKSELVTPKREDNLCRKITSLNEYPGKDRILDVAGHALANWLTGPEAPEEIAVHEMYFTPPNIT</sequence>
<protein>
    <submittedName>
        <fullName evidence="1">Uncharacterized protein</fullName>
    </submittedName>
</protein>